<proteinExistence type="predicted"/>
<comment type="caution">
    <text evidence="1">The sequence shown here is derived from an EMBL/GenBank/DDBJ whole genome shotgun (WGS) entry which is preliminary data.</text>
</comment>
<dbReference type="AlphaFoldDB" id="A0A271IXW6"/>
<dbReference type="RefSeq" id="WP_095509704.1">
    <property type="nucleotide sequence ID" value="NZ_MQWD01000001.1"/>
</dbReference>
<sequence length="136" mass="14378">MLLPIGANPLLALVECSRGAAALADVRPGDAVDHLRRVFDPADVAYHPASRAWVLVDLAEAPVRAGRQSEVVGLVRALGRLTAQTRSPLLRASLSVVSVARPLYSPDDQAEALYRSVLADLELDGHVEPEAAVALA</sequence>
<dbReference type="OrthoDB" id="134933at2"/>
<dbReference type="Proteomes" id="UP000216339">
    <property type="component" value="Unassembled WGS sequence"/>
</dbReference>
<reference evidence="1 2" key="1">
    <citation type="submission" date="2016-11" db="EMBL/GenBank/DDBJ databases">
        <title>Study of marine rhodopsin-containing bacteria.</title>
        <authorList>
            <person name="Yoshizawa S."/>
            <person name="Kumagai Y."/>
            <person name="Kogure K."/>
        </authorList>
    </citation>
    <scope>NUCLEOTIDE SEQUENCE [LARGE SCALE GENOMIC DNA]</scope>
    <source>
        <strain evidence="1 2">SAORIC-28</strain>
    </source>
</reference>
<accession>A0A271IXW6</accession>
<evidence type="ECO:0000313" key="1">
    <source>
        <dbReference type="EMBL" id="PAP76063.1"/>
    </source>
</evidence>
<protein>
    <submittedName>
        <fullName evidence="1">Uncharacterized protein</fullName>
    </submittedName>
</protein>
<keyword evidence="2" id="KW-1185">Reference proteome</keyword>
<organism evidence="1 2">
    <name type="scientific">Rubrivirga marina</name>
    <dbReference type="NCBI Taxonomy" id="1196024"/>
    <lineage>
        <taxon>Bacteria</taxon>
        <taxon>Pseudomonadati</taxon>
        <taxon>Rhodothermota</taxon>
        <taxon>Rhodothermia</taxon>
        <taxon>Rhodothermales</taxon>
        <taxon>Rubricoccaceae</taxon>
        <taxon>Rubrivirga</taxon>
    </lineage>
</organism>
<evidence type="ECO:0000313" key="2">
    <source>
        <dbReference type="Proteomes" id="UP000216339"/>
    </source>
</evidence>
<dbReference type="EMBL" id="MQWD01000001">
    <property type="protein sequence ID" value="PAP76063.1"/>
    <property type="molecule type" value="Genomic_DNA"/>
</dbReference>
<name>A0A271IXW6_9BACT</name>
<gene>
    <name evidence="1" type="ORF">BSZ37_06205</name>
</gene>